<evidence type="ECO:0000313" key="6">
    <source>
        <dbReference type="EMBL" id="CAG8501405.1"/>
    </source>
</evidence>
<keyword evidence="1 3" id="KW-0238">DNA-binding</keyword>
<dbReference type="InterPro" id="IPR051356">
    <property type="entry name" value="SOX/SOX-like_TF"/>
</dbReference>
<evidence type="ECO:0000313" key="7">
    <source>
        <dbReference type="Proteomes" id="UP000789739"/>
    </source>
</evidence>
<dbReference type="InterPro" id="IPR036910">
    <property type="entry name" value="HMG_box_dom_sf"/>
</dbReference>
<sequence>MHESRSTLTPPETVTAASPPSTAPLTPQSDTRSIIESLNPKDQSLLKNPPYPLTLCLEELVAPGTKPRKSRRKDDSTPPRPQNGFIIFRKDCDAKLQLIYPDGTFNSQIICKKVGEEWRRQPPIVKRFFQILQKIAFEKHKALYPDYKYTPKKRKSFKCEKKFDMYGELKGYRSKYTPVFAAPYRLLNLQQMAVDPSIITGIPPSMTSVVQSHPIVTNHSVQYEMPCLDDYDFSKDREENDGGLLHLAVEEIPNYRI</sequence>
<dbReference type="PROSITE" id="PS50118">
    <property type="entry name" value="HMG_BOX_2"/>
    <property type="match status" value="1"/>
</dbReference>
<dbReference type="Proteomes" id="UP000789739">
    <property type="component" value="Unassembled WGS sequence"/>
</dbReference>
<dbReference type="EMBL" id="CAJVPI010000210">
    <property type="protein sequence ID" value="CAG8501405.1"/>
    <property type="molecule type" value="Genomic_DNA"/>
</dbReference>
<dbReference type="GO" id="GO:0000978">
    <property type="term" value="F:RNA polymerase II cis-regulatory region sequence-specific DNA binding"/>
    <property type="evidence" value="ECO:0007669"/>
    <property type="project" value="TreeGrafter"/>
</dbReference>
<keyword evidence="7" id="KW-1185">Reference proteome</keyword>
<dbReference type="Pfam" id="PF00505">
    <property type="entry name" value="HMG_box"/>
    <property type="match status" value="1"/>
</dbReference>
<dbReference type="PANTHER" id="PTHR45789">
    <property type="entry name" value="FI18025P1"/>
    <property type="match status" value="1"/>
</dbReference>
<dbReference type="GO" id="GO:0005634">
    <property type="term" value="C:nucleus"/>
    <property type="evidence" value="ECO:0007669"/>
    <property type="project" value="UniProtKB-UniRule"/>
</dbReference>
<dbReference type="SMART" id="SM00398">
    <property type="entry name" value="HMG"/>
    <property type="match status" value="1"/>
</dbReference>
<evidence type="ECO:0000259" key="5">
    <source>
        <dbReference type="PROSITE" id="PS50118"/>
    </source>
</evidence>
<feature type="DNA-binding region" description="HMG box" evidence="3">
    <location>
        <begin position="78"/>
        <end position="148"/>
    </location>
</feature>
<comment type="caution">
    <text evidence="6">The sequence shown here is derived from an EMBL/GenBank/DDBJ whole genome shotgun (WGS) entry which is preliminary data.</text>
</comment>
<evidence type="ECO:0000256" key="4">
    <source>
        <dbReference type="SAM" id="MobiDB-lite"/>
    </source>
</evidence>
<feature type="compositionally biased region" description="Polar residues" evidence="4">
    <location>
        <begin position="30"/>
        <end position="46"/>
    </location>
</feature>
<reference evidence="6" key="1">
    <citation type="submission" date="2021-06" db="EMBL/GenBank/DDBJ databases">
        <authorList>
            <person name="Kallberg Y."/>
            <person name="Tangrot J."/>
            <person name="Rosling A."/>
        </authorList>
    </citation>
    <scope>NUCLEOTIDE SEQUENCE</scope>
    <source>
        <strain evidence="6">BR232B</strain>
    </source>
</reference>
<proteinExistence type="predicted"/>
<dbReference type="CDD" id="cd01389">
    <property type="entry name" value="HMG-box_ROX1-like"/>
    <property type="match status" value="1"/>
</dbReference>
<dbReference type="AlphaFoldDB" id="A0A9N9F0A0"/>
<keyword evidence="2 3" id="KW-0539">Nucleus</keyword>
<feature type="domain" description="HMG box" evidence="5">
    <location>
        <begin position="78"/>
        <end position="148"/>
    </location>
</feature>
<dbReference type="InterPro" id="IPR009071">
    <property type="entry name" value="HMG_box_dom"/>
</dbReference>
<gene>
    <name evidence="6" type="ORF">PBRASI_LOCUS2626</name>
</gene>
<accession>A0A9N9F0A0</accession>
<dbReference type="OrthoDB" id="6247875at2759"/>
<feature type="compositionally biased region" description="Low complexity" evidence="4">
    <location>
        <begin position="9"/>
        <end position="29"/>
    </location>
</feature>
<evidence type="ECO:0000256" key="2">
    <source>
        <dbReference type="ARBA" id="ARBA00023242"/>
    </source>
</evidence>
<dbReference type="Gene3D" id="1.10.30.10">
    <property type="entry name" value="High mobility group box domain"/>
    <property type="match status" value="1"/>
</dbReference>
<evidence type="ECO:0000256" key="1">
    <source>
        <dbReference type="ARBA" id="ARBA00023125"/>
    </source>
</evidence>
<name>A0A9N9F0A0_9GLOM</name>
<feature type="region of interest" description="Disordered" evidence="4">
    <location>
        <begin position="64"/>
        <end position="84"/>
    </location>
</feature>
<organism evidence="6 7">
    <name type="scientific">Paraglomus brasilianum</name>
    <dbReference type="NCBI Taxonomy" id="144538"/>
    <lineage>
        <taxon>Eukaryota</taxon>
        <taxon>Fungi</taxon>
        <taxon>Fungi incertae sedis</taxon>
        <taxon>Mucoromycota</taxon>
        <taxon>Glomeromycotina</taxon>
        <taxon>Glomeromycetes</taxon>
        <taxon>Paraglomerales</taxon>
        <taxon>Paraglomeraceae</taxon>
        <taxon>Paraglomus</taxon>
    </lineage>
</organism>
<evidence type="ECO:0000256" key="3">
    <source>
        <dbReference type="PROSITE-ProRule" id="PRU00267"/>
    </source>
</evidence>
<protein>
    <submittedName>
        <fullName evidence="6">3154_t:CDS:1</fullName>
    </submittedName>
</protein>
<feature type="region of interest" description="Disordered" evidence="4">
    <location>
        <begin position="1"/>
        <end position="47"/>
    </location>
</feature>
<dbReference type="PANTHER" id="PTHR45789:SF2">
    <property type="entry name" value="FI18025P1"/>
    <property type="match status" value="1"/>
</dbReference>
<dbReference type="GO" id="GO:0000981">
    <property type="term" value="F:DNA-binding transcription factor activity, RNA polymerase II-specific"/>
    <property type="evidence" value="ECO:0007669"/>
    <property type="project" value="TreeGrafter"/>
</dbReference>
<dbReference type="SUPFAM" id="SSF47095">
    <property type="entry name" value="HMG-box"/>
    <property type="match status" value="1"/>
</dbReference>